<protein>
    <submittedName>
        <fullName evidence="2">Uncharacterized protein</fullName>
    </submittedName>
</protein>
<proteinExistence type="predicted"/>
<dbReference type="EMBL" id="JAGINT010000001">
    <property type="protein sequence ID" value="MBP2352189.1"/>
    <property type="molecule type" value="Genomic_DNA"/>
</dbReference>
<evidence type="ECO:0000313" key="2">
    <source>
        <dbReference type="EMBL" id="MBP2352189.1"/>
    </source>
</evidence>
<name>A0ABS4UKN4_9ACTN</name>
<gene>
    <name evidence="2" type="ORF">JOF29_003272</name>
</gene>
<organism evidence="2 3">
    <name type="scientific">Kribbella aluminosa</name>
    <dbReference type="NCBI Taxonomy" id="416017"/>
    <lineage>
        <taxon>Bacteria</taxon>
        <taxon>Bacillati</taxon>
        <taxon>Actinomycetota</taxon>
        <taxon>Actinomycetes</taxon>
        <taxon>Propionibacteriales</taxon>
        <taxon>Kribbellaceae</taxon>
        <taxon>Kribbella</taxon>
    </lineage>
</organism>
<dbReference type="Proteomes" id="UP000755585">
    <property type="component" value="Unassembled WGS sequence"/>
</dbReference>
<keyword evidence="3" id="KW-1185">Reference proteome</keyword>
<evidence type="ECO:0000256" key="1">
    <source>
        <dbReference type="SAM" id="MobiDB-lite"/>
    </source>
</evidence>
<reference evidence="2 3" key="1">
    <citation type="submission" date="2021-03" db="EMBL/GenBank/DDBJ databases">
        <title>Sequencing the genomes of 1000 actinobacteria strains.</title>
        <authorList>
            <person name="Klenk H.-P."/>
        </authorList>
    </citation>
    <scope>NUCLEOTIDE SEQUENCE [LARGE SCALE GENOMIC DNA]</scope>
    <source>
        <strain evidence="2 3">DSM 18824</strain>
    </source>
</reference>
<accession>A0ABS4UKN4</accession>
<comment type="caution">
    <text evidence="2">The sequence shown here is derived from an EMBL/GenBank/DDBJ whole genome shotgun (WGS) entry which is preliminary data.</text>
</comment>
<feature type="region of interest" description="Disordered" evidence="1">
    <location>
        <begin position="1"/>
        <end position="29"/>
    </location>
</feature>
<evidence type="ECO:0000313" key="3">
    <source>
        <dbReference type="Proteomes" id="UP000755585"/>
    </source>
</evidence>
<sequence>MGGVHRQEAAAVRQAFGERPYGGVNGTLA</sequence>